<dbReference type="InterPro" id="IPR011053">
    <property type="entry name" value="Single_hybrid_motif"/>
</dbReference>
<protein>
    <recommendedName>
        <fullName evidence="1">Lipoyl-binding domain-containing protein</fullName>
    </recommendedName>
</protein>
<dbReference type="Pfam" id="PF00364">
    <property type="entry name" value="Biotin_lipoyl"/>
    <property type="match status" value="1"/>
</dbReference>
<gene>
    <name evidence="2" type="ORF">AN936_11075</name>
</gene>
<feature type="domain" description="Lipoyl-binding" evidence="1">
    <location>
        <begin position="62"/>
        <end position="126"/>
    </location>
</feature>
<dbReference type="Gene3D" id="2.40.50.100">
    <property type="match status" value="1"/>
</dbReference>
<dbReference type="EMBL" id="CP012700">
    <property type="protein sequence ID" value="ALH80891.1"/>
    <property type="molecule type" value="Genomic_DNA"/>
</dbReference>
<dbReference type="PATRIC" id="fig|33050.5.peg.2293"/>
<evidence type="ECO:0000313" key="3">
    <source>
        <dbReference type="Proteomes" id="UP000058074"/>
    </source>
</evidence>
<sequence>MSSTIEEVRALLASFTASPWRDLHFRSGGWSLFMAKADGGANPMLTRAGQAVAAAVAALRDVTAPHLGIFSARVAPGTMVEAGTVVGQVDKLGEATDIVSDTAGRVAAILPNDGDLVEYGAPLVRLETG</sequence>
<name>A0A0N7GSJ5_SPHMC</name>
<reference evidence="2 3" key="1">
    <citation type="journal article" date="2015" name="Genome Announc.">
        <title>Complete Genome Sequence of Polypropylene Glycol- and Polyethylene Glycol-Degrading Sphingopyxis macrogoltabida Strain EY-1.</title>
        <authorList>
            <person name="Ohtsubo Y."/>
            <person name="Nagata Y."/>
            <person name="Numata M."/>
            <person name="Tsuchikane K."/>
            <person name="Hosoyama A."/>
            <person name="Yamazoe A."/>
            <person name="Tsuda M."/>
            <person name="Fujita N."/>
            <person name="Kawai F."/>
        </authorList>
    </citation>
    <scope>NUCLEOTIDE SEQUENCE [LARGE SCALE GENOMIC DNA]</scope>
    <source>
        <strain evidence="2 3">EY-1</strain>
    </source>
</reference>
<dbReference type="KEGG" id="smag:AN936_11075"/>
<dbReference type="RefSeq" id="WP_054588195.1">
    <property type="nucleotide sequence ID" value="NZ_CP012700.1"/>
</dbReference>
<dbReference type="CDD" id="cd06850">
    <property type="entry name" value="biotinyl_domain"/>
    <property type="match status" value="1"/>
</dbReference>
<dbReference type="SUPFAM" id="SSF51230">
    <property type="entry name" value="Single hybrid motif"/>
    <property type="match status" value="1"/>
</dbReference>
<accession>A0A0N7GSJ5</accession>
<evidence type="ECO:0000259" key="1">
    <source>
        <dbReference type="Pfam" id="PF00364"/>
    </source>
</evidence>
<dbReference type="Proteomes" id="UP000058074">
    <property type="component" value="Chromosome"/>
</dbReference>
<proteinExistence type="predicted"/>
<organism evidence="2 3">
    <name type="scientific">Sphingopyxis macrogoltabida</name>
    <name type="common">Sphingomonas macrogoltabidus</name>
    <dbReference type="NCBI Taxonomy" id="33050"/>
    <lineage>
        <taxon>Bacteria</taxon>
        <taxon>Pseudomonadati</taxon>
        <taxon>Pseudomonadota</taxon>
        <taxon>Alphaproteobacteria</taxon>
        <taxon>Sphingomonadales</taxon>
        <taxon>Sphingomonadaceae</taxon>
        <taxon>Sphingopyxis</taxon>
    </lineage>
</organism>
<dbReference type="OrthoDB" id="9811735at2"/>
<dbReference type="AlphaFoldDB" id="A0A0N7GSJ5"/>
<dbReference type="InterPro" id="IPR000089">
    <property type="entry name" value="Biotin_lipoyl"/>
</dbReference>
<evidence type="ECO:0000313" key="2">
    <source>
        <dbReference type="EMBL" id="ALH80891.1"/>
    </source>
</evidence>